<keyword evidence="5" id="KW-1185">Reference proteome</keyword>
<dbReference type="AlphaFoldDB" id="A0A4V3DYV4"/>
<dbReference type="OrthoDB" id="7158889at2"/>
<comment type="similarity">
    <text evidence="2">Belongs to the UPF0174 family.</text>
</comment>
<evidence type="ECO:0000259" key="3">
    <source>
        <dbReference type="Pfam" id="PF03981"/>
    </source>
</evidence>
<comment type="caution">
    <text evidence="4">The sequence shown here is derived from an EMBL/GenBank/DDBJ whole genome shotgun (WGS) entry which is preliminary data.</text>
</comment>
<comment type="similarity">
    <text evidence="1">Belongs to the CBP3 family.</text>
</comment>
<dbReference type="Pfam" id="PF03981">
    <property type="entry name" value="Ubiq_cyt_C_chap"/>
    <property type="match status" value="1"/>
</dbReference>
<feature type="domain" description="Ubiquinol-cytochrome c chaperone" evidence="3">
    <location>
        <begin position="35"/>
        <end position="162"/>
    </location>
</feature>
<name>A0A4V3DYV4_9HYPH</name>
<reference evidence="4 5" key="1">
    <citation type="submission" date="2019-03" db="EMBL/GenBank/DDBJ databases">
        <title>Genomic Encyclopedia of Type Strains, Phase IV (KMG-IV): sequencing the most valuable type-strain genomes for metagenomic binning, comparative biology and taxonomic classification.</title>
        <authorList>
            <person name="Goeker M."/>
        </authorList>
    </citation>
    <scope>NUCLEOTIDE SEQUENCE [LARGE SCALE GENOMIC DNA]</scope>
    <source>
        <strain evidence="4 5">DSM 25903</strain>
    </source>
</reference>
<protein>
    <submittedName>
        <fullName evidence="4">Cytochrome b pre-mRNA-processing protein 3</fullName>
    </submittedName>
</protein>
<accession>A0A4V3DYV4</accession>
<gene>
    <name evidence="4" type="ORF">EV668_1382</name>
</gene>
<dbReference type="InterPro" id="IPR007129">
    <property type="entry name" value="Ubiqinol_cyt_c_chaperone_CPB3"/>
</dbReference>
<dbReference type="Proteomes" id="UP000295122">
    <property type="component" value="Unassembled WGS sequence"/>
</dbReference>
<proteinExistence type="inferred from homology"/>
<evidence type="ECO:0000313" key="5">
    <source>
        <dbReference type="Proteomes" id="UP000295122"/>
    </source>
</evidence>
<evidence type="ECO:0000256" key="1">
    <source>
        <dbReference type="ARBA" id="ARBA00006407"/>
    </source>
</evidence>
<evidence type="ECO:0000313" key="4">
    <source>
        <dbReference type="EMBL" id="TDR94109.1"/>
    </source>
</evidence>
<evidence type="ECO:0000256" key="2">
    <source>
        <dbReference type="ARBA" id="ARBA00006436"/>
    </source>
</evidence>
<dbReference type="InterPro" id="IPR021150">
    <property type="entry name" value="Ubiq_cyt_c_chap"/>
</dbReference>
<dbReference type="PANTHER" id="PTHR12184">
    <property type="entry name" value="UBIQUINOL-CYTOCHROME C REDUCTASE COMPLEX ASSEMBLY FACTOR 1 FAMILY MEMBER"/>
    <property type="match status" value="1"/>
</dbReference>
<organism evidence="4 5">
    <name type="scientific">Enterovirga rhinocerotis</name>
    <dbReference type="NCBI Taxonomy" id="1339210"/>
    <lineage>
        <taxon>Bacteria</taxon>
        <taxon>Pseudomonadati</taxon>
        <taxon>Pseudomonadota</taxon>
        <taxon>Alphaproteobacteria</taxon>
        <taxon>Hyphomicrobiales</taxon>
        <taxon>Methylobacteriaceae</taxon>
        <taxon>Enterovirga</taxon>
    </lineage>
</organism>
<sequence>MLSFLRRSSRERVVDRFHAAVVDASRDPRLFGDGGFPDTIEGRFESLVLHVMLVLRRLRNLPAPAGDMAQDLVDTVFAHLEIALRESGVGDMGVPKRMKKLGRAFYDRTAKYEAALEARDPASLAAELAKRLGGEAATYAGLAEYCLASETTLASRDLDGLLKSVDFSVPSLSGGMS</sequence>
<dbReference type="PANTHER" id="PTHR12184:SF1">
    <property type="entry name" value="UBIQUINOL-CYTOCHROME-C REDUCTASE COMPLEX ASSEMBLY FACTOR 1"/>
    <property type="match status" value="1"/>
</dbReference>
<dbReference type="EMBL" id="SNZR01000011">
    <property type="protein sequence ID" value="TDR94109.1"/>
    <property type="molecule type" value="Genomic_DNA"/>
</dbReference>